<feature type="domain" description="TRAP C4-dicarboxylate transport system permease DctM subunit" evidence="3">
    <location>
        <begin position="126"/>
        <end position="579"/>
    </location>
</feature>
<feature type="transmembrane region" description="Helical" evidence="2">
    <location>
        <begin position="239"/>
        <end position="266"/>
    </location>
</feature>
<comment type="caution">
    <text evidence="4">The sequence shown here is derived from an EMBL/GenBank/DDBJ whole genome shotgun (WGS) entry which is preliminary data.</text>
</comment>
<feature type="transmembrane region" description="Helical" evidence="2">
    <location>
        <begin position="638"/>
        <end position="666"/>
    </location>
</feature>
<keyword evidence="5" id="KW-1185">Reference proteome</keyword>
<feature type="region of interest" description="Disordered" evidence="1">
    <location>
        <begin position="345"/>
        <end position="372"/>
    </location>
</feature>
<dbReference type="InterPro" id="IPR010656">
    <property type="entry name" value="DctM"/>
</dbReference>
<reference evidence="5" key="1">
    <citation type="journal article" date="2019" name="Int. J. Syst. Evol. Microbiol.">
        <title>The Global Catalogue of Microorganisms (GCM) 10K type strain sequencing project: providing services to taxonomists for standard genome sequencing and annotation.</title>
        <authorList>
            <consortium name="The Broad Institute Genomics Platform"/>
            <consortium name="The Broad Institute Genome Sequencing Center for Infectious Disease"/>
            <person name="Wu L."/>
            <person name="Ma J."/>
        </authorList>
    </citation>
    <scope>NUCLEOTIDE SEQUENCE [LARGE SCALE GENOMIC DNA]</scope>
    <source>
        <strain evidence="5">TBRC 4489</strain>
    </source>
</reference>
<feature type="transmembrane region" description="Helical" evidence="2">
    <location>
        <begin position="307"/>
        <end position="331"/>
    </location>
</feature>
<accession>A0ABV8I364</accession>
<feature type="transmembrane region" description="Helical" evidence="2">
    <location>
        <begin position="439"/>
        <end position="466"/>
    </location>
</feature>
<evidence type="ECO:0000256" key="2">
    <source>
        <dbReference type="SAM" id="Phobius"/>
    </source>
</evidence>
<feature type="compositionally biased region" description="Low complexity" evidence="1">
    <location>
        <begin position="346"/>
        <end position="367"/>
    </location>
</feature>
<feature type="transmembrane region" description="Helical" evidence="2">
    <location>
        <begin position="30"/>
        <end position="50"/>
    </location>
</feature>
<dbReference type="RefSeq" id="WP_377284777.1">
    <property type="nucleotide sequence ID" value="NZ_JBHSBM010000005.1"/>
</dbReference>
<evidence type="ECO:0000313" key="5">
    <source>
        <dbReference type="Proteomes" id="UP001595850"/>
    </source>
</evidence>
<proteinExistence type="predicted"/>
<organism evidence="4 5">
    <name type="scientific">Planomonospora corallina</name>
    <dbReference type="NCBI Taxonomy" id="1806052"/>
    <lineage>
        <taxon>Bacteria</taxon>
        <taxon>Bacillati</taxon>
        <taxon>Actinomycetota</taxon>
        <taxon>Actinomycetes</taxon>
        <taxon>Streptosporangiales</taxon>
        <taxon>Streptosporangiaceae</taxon>
        <taxon>Planomonospora</taxon>
    </lineage>
</organism>
<keyword evidence="2" id="KW-1133">Transmembrane helix</keyword>
<feature type="transmembrane region" description="Helical" evidence="2">
    <location>
        <begin position="56"/>
        <end position="74"/>
    </location>
</feature>
<dbReference type="NCBIfam" id="TIGR02123">
    <property type="entry name" value="TRAP_fused"/>
    <property type="match status" value="1"/>
</dbReference>
<protein>
    <submittedName>
        <fullName evidence="4">TRAP transporter permease</fullName>
    </submittedName>
</protein>
<name>A0ABV8I364_9ACTN</name>
<dbReference type="Pfam" id="PF06808">
    <property type="entry name" value="DctM"/>
    <property type="match status" value="1"/>
</dbReference>
<dbReference type="PANTHER" id="PTHR43849">
    <property type="entry name" value="BLL3936 PROTEIN"/>
    <property type="match status" value="1"/>
</dbReference>
<evidence type="ECO:0000259" key="3">
    <source>
        <dbReference type="Pfam" id="PF06808"/>
    </source>
</evidence>
<dbReference type="EMBL" id="JBHSBM010000005">
    <property type="protein sequence ID" value="MFC4056818.1"/>
    <property type="molecule type" value="Genomic_DNA"/>
</dbReference>
<feature type="transmembrane region" description="Helical" evidence="2">
    <location>
        <begin position="601"/>
        <end position="618"/>
    </location>
</feature>
<keyword evidence="2" id="KW-0812">Transmembrane</keyword>
<evidence type="ECO:0000313" key="4">
    <source>
        <dbReference type="EMBL" id="MFC4056818.1"/>
    </source>
</evidence>
<evidence type="ECO:0000256" key="1">
    <source>
        <dbReference type="SAM" id="MobiDB-lite"/>
    </source>
</evidence>
<feature type="transmembrane region" description="Helical" evidence="2">
    <location>
        <begin position="531"/>
        <end position="554"/>
    </location>
</feature>
<dbReference type="InterPro" id="IPR011853">
    <property type="entry name" value="TRAP_DctM-Dct_fused"/>
</dbReference>
<dbReference type="PANTHER" id="PTHR43849:SF2">
    <property type="entry name" value="BLL3936 PROTEIN"/>
    <property type="match status" value="1"/>
</dbReference>
<feature type="transmembrane region" description="Helical" evidence="2">
    <location>
        <begin position="278"/>
        <end position="301"/>
    </location>
</feature>
<sequence>MTGTAAPPSPEDLIAEYDAERPARRLPAGFSLAATAVALALALYVLWQTFFPGAVLPYRMVFLAVALPLVFVCYKPRRRSGDRPGAADWALAALSLAVCLYPPAVFDDFIRRAFDPTALDTAAGALLSLLVLEACRRTIGWILPAVCLLFLAYAYYGGYLPFDWLLGHRGYDIDRIIASFTMGTDGVYGVPLDVAATYIILFTIYGAVLDHSGAGRFFVEVSLAAFRRSRSAPGRTVTLAGFLLGTVSGSGVATTVSVGSVAWPILRRAGYPREQGAGVLAAAGIGAILSPPTLGAAAFIIAEYMQVGYLTVLGYALIPTLLYYLGVFLAIEIDARKYGVRAAEQAGPPAGTGTDGPEPAGDGTPGTSARAVPGIGEPPRLWPLLRRFGYHFSSLFVIVVLMALGQSPFRAVVYATLLAFALSFLDREHRLTPRRAARALAAGTLGVLPVAVTCAAAGMIVAVVTLTGLGLKASSLIVGVSGGVLAVTALMCALAVLLLGLAVPVTASFVIAAVIIAPALKDLGVSDAETYMFIFYYAVLSEVSPPTALSAFAASAITGGNAYRTMLATWKYTLPAFLVPFAFVLTPAGSGLLAQGPAGEIILATAVSALAVAALAAATGGRLIGPATVPVRALCGTAAVLLLFLSPAPALAGAGVLLVAVALHLVTRKREEPS</sequence>
<gene>
    <name evidence="4" type="ORF">ACFOWE_00800</name>
</gene>
<feature type="transmembrane region" description="Helical" evidence="2">
    <location>
        <begin position="486"/>
        <end position="519"/>
    </location>
</feature>
<feature type="transmembrane region" description="Helical" evidence="2">
    <location>
        <begin position="574"/>
        <end position="594"/>
    </location>
</feature>
<feature type="transmembrane region" description="Helical" evidence="2">
    <location>
        <begin position="139"/>
        <end position="156"/>
    </location>
</feature>
<keyword evidence="2" id="KW-0472">Membrane</keyword>
<dbReference type="Proteomes" id="UP001595850">
    <property type="component" value="Unassembled WGS sequence"/>
</dbReference>